<dbReference type="GO" id="GO:0005634">
    <property type="term" value="C:nucleus"/>
    <property type="evidence" value="ECO:0007669"/>
    <property type="project" value="UniProtKB-SubCell"/>
</dbReference>
<evidence type="ECO:0000256" key="3">
    <source>
        <dbReference type="ARBA" id="ARBA00023125"/>
    </source>
</evidence>
<dbReference type="SUPFAM" id="SSF57701">
    <property type="entry name" value="Zn2/Cys6 DNA-binding domain"/>
    <property type="match status" value="1"/>
</dbReference>
<evidence type="ECO:0000256" key="1">
    <source>
        <dbReference type="ARBA" id="ARBA00004123"/>
    </source>
</evidence>
<organism evidence="7 8">
    <name type="scientific">Conoideocrella luteorostrata</name>
    <dbReference type="NCBI Taxonomy" id="1105319"/>
    <lineage>
        <taxon>Eukaryota</taxon>
        <taxon>Fungi</taxon>
        <taxon>Dikarya</taxon>
        <taxon>Ascomycota</taxon>
        <taxon>Pezizomycotina</taxon>
        <taxon>Sordariomycetes</taxon>
        <taxon>Hypocreomycetidae</taxon>
        <taxon>Hypocreales</taxon>
        <taxon>Clavicipitaceae</taxon>
        <taxon>Conoideocrella</taxon>
    </lineage>
</organism>
<evidence type="ECO:0000259" key="6">
    <source>
        <dbReference type="PROSITE" id="PS50048"/>
    </source>
</evidence>
<protein>
    <recommendedName>
        <fullName evidence="6">Zn(2)-C6 fungal-type domain-containing protein</fullName>
    </recommendedName>
</protein>
<gene>
    <name evidence="7" type="ORF">QQS21_001955</name>
</gene>
<name>A0AAJ0CYU8_9HYPO</name>
<feature type="domain" description="Zn(2)-C6 fungal-type" evidence="6">
    <location>
        <begin position="52"/>
        <end position="84"/>
    </location>
</feature>
<accession>A0AAJ0CYU8</accession>
<dbReference type="PROSITE" id="PS00463">
    <property type="entry name" value="ZN2_CY6_FUNGAL_1"/>
    <property type="match status" value="1"/>
</dbReference>
<dbReference type="PANTHER" id="PTHR31845:SF17">
    <property type="entry name" value="ZN(II)2CYS6 TRANSCRIPTION FACTOR (EUROFUNG)"/>
    <property type="match status" value="1"/>
</dbReference>
<keyword evidence="5" id="KW-0539">Nucleus</keyword>
<evidence type="ECO:0000256" key="4">
    <source>
        <dbReference type="ARBA" id="ARBA00023163"/>
    </source>
</evidence>
<comment type="subcellular location">
    <subcellularLocation>
        <location evidence="1">Nucleus</location>
    </subcellularLocation>
</comment>
<keyword evidence="3" id="KW-0238">DNA-binding</keyword>
<dbReference type="InterPro" id="IPR036864">
    <property type="entry name" value="Zn2-C6_fun-type_DNA-bd_sf"/>
</dbReference>
<evidence type="ECO:0000256" key="2">
    <source>
        <dbReference type="ARBA" id="ARBA00023015"/>
    </source>
</evidence>
<dbReference type="InterPro" id="IPR001138">
    <property type="entry name" value="Zn2Cys6_DnaBD"/>
</dbReference>
<dbReference type="PROSITE" id="PS50048">
    <property type="entry name" value="ZN2_CY6_FUNGAL_2"/>
    <property type="match status" value="1"/>
</dbReference>
<dbReference type="GO" id="GO:0008270">
    <property type="term" value="F:zinc ion binding"/>
    <property type="evidence" value="ECO:0007669"/>
    <property type="project" value="InterPro"/>
</dbReference>
<dbReference type="GO" id="GO:0000976">
    <property type="term" value="F:transcription cis-regulatory region binding"/>
    <property type="evidence" value="ECO:0007669"/>
    <property type="project" value="TreeGrafter"/>
</dbReference>
<keyword evidence="2" id="KW-0805">Transcription regulation</keyword>
<evidence type="ECO:0000256" key="5">
    <source>
        <dbReference type="ARBA" id="ARBA00023242"/>
    </source>
</evidence>
<dbReference type="Proteomes" id="UP001251528">
    <property type="component" value="Unassembled WGS sequence"/>
</dbReference>
<dbReference type="Gene3D" id="4.10.240.10">
    <property type="entry name" value="Zn(2)-C6 fungal-type DNA-binding domain"/>
    <property type="match status" value="1"/>
</dbReference>
<sequence>MPKRFISSISSAELEGSASASLVEASDNARKTPRSIAASQPHAIAAKRRVTSCAACRKQKIKCELPTERPPCERCKRRNIECVINTGLRNSILDQRQLAVLGRDLSKVHGTLELVCKQLGVELPKPLESALNSLSAGAGIQDGLMDDGEDGLYEPAQQNSPTAVQAPIDAYLTQQEVTPPGGQSQNLALASRLYKKPDLISKDLITLEDAEILVNHYFIELDPIVYGFVKTHKTIHGLREASPALIAAVCTVGALHHVDRGHLFETCYREYRHVISSTLFERQDIEHIRALCVGSFWLPGSSRILLCDAVRRAGDVRLHRYILKAIHDMADTAFSPSNGSASQSESRDRVRLWYGLFMCDQHQSILNNRESLLPIHLEVLERRGEYLDSDACIHHDLRLVAQSSLLLIMARMKRTFGSEYAAPVAESRAPEFPEFSRELDEWIDRFEPKFHPGPEMGKFPSLAFRLHYHFAKLYLGHNVFRGLQGNTIPNSLLPAARMAYDSAVAIFRMILEADGLLSNLWKVPSYIHIMISFAGHLLLELCVKHREQLNINVEEDYRILDAVVSALTNIRLVSSHPLIRVATGLRKRLFDFAALYGKESLAENGEVCSQRRENSTHVATSAAPYNMPPELAKPGPSLDMDAMAMPNEFFFMDFNDFTFQDASTDFPGI</sequence>
<evidence type="ECO:0000313" key="7">
    <source>
        <dbReference type="EMBL" id="KAK2611990.1"/>
    </source>
</evidence>
<dbReference type="SMART" id="SM00066">
    <property type="entry name" value="GAL4"/>
    <property type="match status" value="1"/>
</dbReference>
<dbReference type="EMBL" id="JASWJB010000022">
    <property type="protein sequence ID" value="KAK2611990.1"/>
    <property type="molecule type" value="Genomic_DNA"/>
</dbReference>
<evidence type="ECO:0000313" key="8">
    <source>
        <dbReference type="Proteomes" id="UP001251528"/>
    </source>
</evidence>
<keyword evidence="4" id="KW-0804">Transcription</keyword>
<dbReference type="AlphaFoldDB" id="A0AAJ0CYU8"/>
<dbReference type="Pfam" id="PF00172">
    <property type="entry name" value="Zn_clus"/>
    <property type="match status" value="1"/>
</dbReference>
<reference evidence="7" key="1">
    <citation type="submission" date="2023-06" db="EMBL/GenBank/DDBJ databases">
        <title>Conoideocrella luteorostrata (Hypocreales: Clavicipitaceae), a potential biocontrol fungus for elongate hemlock scale in United States Christmas tree production areas.</title>
        <authorList>
            <person name="Barrett H."/>
            <person name="Lovett B."/>
            <person name="Macias A.M."/>
            <person name="Stajich J.E."/>
            <person name="Kasson M.T."/>
        </authorList>
    </citation>
    <scope>NUCLEOTIDE SEQUENCE</scope>
    <source>
        <strain evidence="7">ARSEF 14590</strain>
    </source>
</reference>
<proteinExistence type="predicted"/>
<keyword evidence="8" id="KW-1185">Reference proteome</keyword>
<dbReference type="CDD" id="cd12148">
    <property type="entry name" value="fungal_TF_MHR"/>
    <property type="match status" value="1"/>
</dbReference>
<dbReference type="CDD" id="cd00067">
    <property type="entry name" value="GAL4"/>
    <property type="match status" value="1"/>
</dbReference>
<dbReference type="InterPro" id="IPR051089">
    <property type="entry name" value="prtT"/>
</dbReference>
<comment type="caution">
    <text evidence="7">The sequence shown here is derived from an EMBL/GenBank/DDBJ whole genome shotgun (WGS) entry which is preliminary data.</text>
</comment>
<dbReference type="PANTHER" id="PTHR31845">
    <property type="entry name" value="FINGER DOMAIN PROTEIN, PUTATIVE-RELATED"/>
    <property type="match status" value="1"/>
</dbReference>
<dbReference type="GO" id="GO:0000981">
    <property type="term" value="F:DNA-binding transcription factor activity, RNA polymerase II-specific"/>
    <property type="evidence" value="ECO:0007669"/>
    <property type="project" value="InterPro"/>
</dbReference>